<dbReference type="PANTHER" id="PTHR22589">
    <property type="entry name" value="CARNITINE O-ACYLTRANSFERASE"/>
    <property type="match status" value="1"/>
</dbReference>
<evidence type="ECO:0000259" key="2">
    <source>
        <dbReference type="Pfam" id="PF00755"/>
    </source>
</evidence>
<dbReference type="SUPFAM" id="SSF52777">
    <property type="entry name" value="CoA-dependent acyltransferases"/>
    <property type="match status" value="1"/>
</dbReference>
<dbReference type="EMBL" id="OA882835">
    <property type="protein sequence ID" value="CAD7277107.1"/>
    <property type="molecule type" value="Genomic_DNA"/>
</dbReference>
<reference evidence="3" key="1">
    <citation type="submission" date="2020-11" db="EMBL/GenBank/DDBJ databases">
        <authorList>
            <person name="Tran Van P."/>
        </authorList>
    </citation>
    <scope>NUCLEOTIDE SEQUENCE</scope>
</reference>
<dbReference type="InterPro" id="IPR023213">
    <property type="entry name" value="CAT-like_dom_sf"/>
</dbReference>
<feature type="domain" description="Choline/carnitine acyltransferase" evidence="2">
    <location>
        <begin position="16"/>
        <end position="223"/>
    </location>
</feature>
<dbReference type="GO" id="GO:0008458">
    <property type="term" value="F:carnitine O-octanoyltransferase activity"/>
    <property type="evidence" value="ECO:0007669"/>
    <property type="project" value="TreeGrafter"/>
</dbReference>
<dbReference type="InterPro" id="IPR039551">
    <property type="entry name" value="Cho/carn_acyl_trans"/>
</dbReference>
<gene>
    <name evidence="3" type="ORF">NMOB1V02_LOCUS4849</name>
</gene>
<dbReference type="AlphaFoldDB" id="A0A7R9BNJ3"/>
<protein>
    <recommendedName>
        <fullName evidence="2">Choline/carnitine acyltransferase domain-containing protein</fullName>
    </recommendedName>
</protein>
<dbReference type="GO" id="GO:0005777">
    <property type="term" value="C:peroxisome"/>
    <property type="evidence" value="ECO:0007669"/>
    <property type="project" value="TreeGrafter"/>
</dbReference>
<evidence type="ECO:0000313" key="3">
    <source>
        <dbReference type="EMBL" id="CAD7277107.1"/>
    </source>
</evidence>
<organism evidence="3">
    <name type="scientific">Notodromas monacha</name>
    <dbReference type="NCBI Taxonomy" id="399045"/>
    <lineage>
        <taxon>Eukaryota</taxon>
        <taxon>Metazoa</taxon>
        <taxon>Ecdysozoa</taxon>
        <taxon>Arthropoda</taxon>
        <taxon>Crustacea</taxon>
        <taxon>Oligostraca</taxon>
        <taxon>Ostracoda</taxon>
        <taxon>Podocopa</taxon>
        <taxon>Podocopida</taxon>
        <taxon>Cypridocopina</taxon>
        <taxon>Cypridoidea</taxon>
        <taxon>Cyprididae</taxon>
        <taxon>Notodromas</taxon>
    </lineage>
</organism>
<proteinExistence type="inferred from homology"/>
<evidence type="ECO:0000256" key="1">
    <source>
        <dbReference type="ARBA" id="ARBA00005232"/>
    </source>
</evidence>
<dbReference type="Gene3D" id="3.30.559.10">
    <property type="entry name" value="Chloramphenicol acetyltransferase-like domain"/>
    <property type="match status" value="1"/>
</dbReference>
<name>A0A7R9BNJ3_9CRUS</name>
<dbReference type="InterPro" id="IPR000542">
    <property type="entry name" value="Carn_acyl_trans"/>
</dbReference>
<evidence type="ECO:0000313" key="4">
    <source>
        <dbReference type="Proteomes" id="UP000678499"/>
    </source>
</evidence>
<accession>A0A7R9BNJ3</accession>
<dbReference type="Proteomes" id="UP000678499">
    <property type="component" value="Unassembled WGS sequence"/>
</dbReference>
<dbReference type="EMBL" id="CAJPEX010000798">
    <property type="protein sequence ID" value="CAG0917259.1"/>
    <property type="molecule type" value="Genomic_DNA"/>
</dbReference>
<keyword evidence="4" id="KW-1185">Reference proteome</keyword>
<comment type="similarity">
    <text evidence="1">Belongs to the carnitine/choline acetyltransferase family.</text>
</comment>
<dbReference type="Pfam" id="PF00755">
    <property type="entry name" value="Carn_acyltransf"/>
    <property type="match status" value="1"/>
</dbReference>
<dbReference type="OrthoDB" id="240216at2759"/>
<dbReference type="PANTHER" id="PTHR22589:SF67">
    <property type="entry name" value="PEROXISOMAL CARNITINE O-OCTANOYLTRANSFERASE"/>
    <property type="match status" value="1"/>
</dbReference>
<sequence length="241" mass="26883">MHGFVFNANFIGFQSSTINCKLSHFREFGKGVLKVYGTHPDAFVQAAIQLTYHRMHGKPGSAYETATTRQFYHGRTETCRTCTLETVDFAKAMDDVDTEETTKWNLLKKSLDKHQQLMRKAQGNMGCDRHMFGMQMIAKENGMFDQLVGEVFGPGAWTKSGGDGQFKLSTSLLGYTPMTGGMVAMCAEGYGVFYSIEDDCINYAVSNWVGAGTDHEEFSRVFEDSLLDMERLAACNYSAPL</sequence>